<dbReference type="InterPro" id="IPR036412">
    <property type="entry name" value="HAD-like_sf"/>
</dbReference>
<gene>
    <name evidence="6" type="ORF">CSSPTR1EN2_LOCUS6328</name>
</gene>
<dbReference type="NCBIfam" id="TIGR02244">
    <property type="entry name" value="HAD-IG-Ncltidse"/>
    <property type="match status" value="1"/>
</dbReference>
<name>A0ABP0TQU0_9BRYO</name>
<dbReference type="PANTHER" id="PTHR12103">
    <property type="entry name" value="5'-NUCLEOTIDASE DOMAIN-CONTAINING"/>
    <property type="match status" value="1"/>
</dbReference>
<reference evidence="6" key="1">
    <citation type="submission" date="2024-02" db="EMBL/GenBank/DDBJ databases">
        <authorList>
            <consortium name="ELIXIR-Norway"/>
            <consortium name="Elixir Norway"/>
        </authorList>
    </citation>
    <scope>NUCLEOTIDE SEQUENCE</scope>
</reference>
<evidence type="ECO:0000256" key="5">
    <source>
        <dbReference type="SAM" id="Coils"/>
    </source>
</evidence>
<organism evidence="6 7">
    <name type="scientific">Sphagnum troendelagicum</name>
    <dbReference type="NCBI Taxonomy" id="128251"/>
    <lineage>
        <taxon>Eukaryota</taxon>
        <taxon>Viridiplantae</taxon>
        <taxon>Streptophyta</taxon>
        <taxon>Embryophyta</taxon>
        <taxon>Bryophyta</taxon>
        <taxon>Sphagnophytina</taxon>
        <taxon>Sphagnopsida</taxon>
        <taxon>Sphagnales</taxon>
        <taxon>Sphagnaceae</taxon>
        <taxon>Sphagnum</taxon>
    </lineage>
</organism>
<dbReference type="SUPFAM" id="SSF56784">
    <property type="entry name" value="HAD-like"/>
    <property type="match status" value="1"/>
</dbReference>
<evidence type="ECO:0000313" key="7">
    <source>
        <dbReference type="Proteomes" id="UP001497512"/>
    </source>
</evidence>
<sequence>MMALLMLGNRCIYTMLAVASTPSTVHQVQRSLVSSFILGPCLCLPSSFPMLSTFSKLPFVWRDEERWGVRLLVQQPSWKTHLTCWPTTMSLVRQGLSKLTAEVGYGSAGFSCKAAAGMGEETMAAGSDMATHVGAERETNGAISTNMDQCKETGQLEWQHVESHHTVSASSIVWGEAPPVQHKLHVWPDLRQENPVDMRKQIFCNRSLNMKSIVAVGFDMDYTLAQYKPETFESMAYTGTIQKLVNDLGYPKELLDWKFDWKYMVRGLVLDKKRGSILKMDRHKYVKVAFHGFQKLTREERQATYGSTLSRDSYDEPDYALIDTLFSLAEAYLFMQLVDFRDQFPGKIPSGTDYAQMYKDVRAAVDLCHRDGTLKQAVAHEPSKYINEDRQLVPLLKMLRQSGRLTFLVTNSLWDYTHVVMNFLCGKCGTNGGIPRDDEWLSYFDIVVTGSAKPTFFQDGNRSPLFEVNISSGMLQNTDQGTSLPQVIEFSSSSSSSCRASCWMSYEIHVQGGSVGHLHRLLSIAAGAQVLYVGDHIYGDILRSKKELGWRTMLVVPELDFELEMLVHTFSIRKEISKLRMQRDALEDRLQHLEWTLRFDDLTVQKRQESREKIDILQSQRDKIREQHRQAQRDCHHLFHKTWGQLMKTGYQNSRFAHQVERFACLYTSHVTNLCYYSPDKSYRTTEDFMPHELEGIGL</sequence>
<comment type="similarity">
    <text evidence="1">Belongs to the 5'(3')-deoxyribonucleotidase family.</text>
</comment>
<feature type="coiled-coil region" evidence="5">
    <location>
        <begin position="576"/>
        <end position="634"/>
    </location>
</feature>
<evidence type="ECO:0000256" key="2">
    <source>
        <dbReference type="ARBA" id="ARBA00022723"/>
    </source>
</evidence>
<accession>A0ABP0TQU0</accession>
<evidence type="ECO:0008006" key="8">
    <source>
        <dbReference type="Google" id="ProtNLM"/>
    </source>
</evidence>
<keyword evidence="4" id="KW-0460">Magnesium</keyword>
<dbReference type="CDD" id="cd07522">
    <property type="entry name" value="HAD_cN-II"/>
    <property type="match status" value="1"/>
</dbReference>
<protein>
    <recommendedName>
        <fullName evidence="8">5'-nucleotidase domain-containing protein 4</fullName>
    </recommendedName>
</protein>
<keyword evidence="2" id="KW-0479">Metal-binding</keyword>
<keyword evidence="5" id="KW-0175">Coiled coil</keyword>
<keyword evidence="3" id="KW-0378">Hydrolase</keyword>
<dbReference type="InterPro" id="IPR008380">
    <property type="entry name" value="HAD-SF_hydro_IG_5-nucl"/>
</dbReference>
<evidence type="ECO:0000313" key="6">
    <source>
        <dbReference type="EMBL" id="CAK9202280.1"/>
    </source>
</evidence>
<evidence type="ECO:0000256" key="1">
    <source>
        <dbReference type="ARBA" id="ARBA00009589"/>
    </source>
</evidence>
<dbReference type="Proteomes" id="UP001497512">
    <property type="component" value="Chromosome 13"/>
</dbReference>
<dbReference type="EMBL" id="OZ019905">
    <property type="protein sequence ID" value="CAK9202280.1"/>
    <property type="molecule type" value="Genomic_DNA"/>
</dbReference>
<dbReference type="Pfam" id="PF05761">
    <property type="entry name" value="5_nucleotid"/>
    <property type="match status" value="1"/>
</dbReference>
<evidence type="ECO:0000256" key="3">
    <source>
        <dbReference type="ARBA" id="ARBA00022801"/>
    </source>
</evidence>
<dbReference type="Gene3D" id="3.40.50.1000">
    <property type="entry name" value="HAD superfamily/HAD-like"/>
    <property type="match status" value="2"/>
</dbReference>
<proteinExistence type="inferred from homology"/>
<evidence type="ECO:0000256" key="4">
    <source>
        <dbReference type="ARBA" id="ARBA00022842"/>
    </source>
</evidence>
<dbReference type="PANTHER" id="PTHR12103:SF15">
    <property type="entry name" value="CYTOSOLIC PURINE 5'-NUCLEOTIDASE"/>
    <property type="match status" value="1"/>
</dbReference>
<keyword evidence="7" id="KW-1185">Reference proteome</keyword>
<dbReference type="InterPro" id="IPR023214">
    <property type="entry name" value="HAD_sf"/>
</dbReference>